<keyword evidence="4" id="KW-0408">Iron</keyword>
<organism evidence="5 6">
    <name type="scientific">Pontibacillus salicampi</name>
    <dbReference type="NCBI Taxonomy" id="1449801"/>
    <lineage>
        <taxon>Bacteria</taxon>
        <taxon>Bacillati</taxon>
        <taxon>Bacillota</taxon>
        <taxon>Bacilli</taxon>
        <taxon>Bacillales</taxon>
        <taxon>Bacillaceae</taxon>
        <taxon>Pontibacillus</taxon>
    </lineage>
</organism>
<evidence type="ECO:0000256" key="4">
    <source>
        <dbReference type="RuleBase" id="RU000461"/>
    </source>
</evidence>
<evidence type="ECO:0000313" key="6">
    <source>
        <dbReference type="Proteomes" id="UP001589836"/>
    </source>
</evidence>
<evidence type="ECO:0000313" key="5">
    <source>
        <dbReference type="EMBL" id="MFC0522016.1"/>
    </source>
</evidence>
<accession>A0ABV6LI50</accession>
<comment type="caution">
    <text evidence="5">The sequence shown here is derived from an EMBL/GenBank/DDBJ whole genome shotgun (WGS) entry which is preliminary data.</text>
</comment>
<comment type="similarity">
    <text evidence="1 4">Belongs to the cytochrome P450 family.</text>
</comment>
<dbReference type="SUPFAM" id="SSF48264">
    <property type="entry name" value="Cytochrome P450"/>
    <property type="match status" value="1"/>
</dbReference>
<dbReference type="Gene3D" id="1.10.630.10">
    <property type="entry name" value="Cytochrome P450"/>
    <property type="match status" value="1"/>
</dbReference>
<gene>
    <name evidence="5" type="ORF">ACFFGV_00235</name>
</gene>
<keyword evidence="4" id="KW-0479">Metal-binding</keyword>
<dbReference type="RefSeq" id="WP_377344494.1">
    <property type="nucleotide sequence ID" value="NZ_JBHLTP010000001.1"/>
</dbReference>
<dbReference type="EMBL" id="JBHLTP010000001">
    <property type="protein sequence ID" value="MFC0522016.1"/>
    <property type="molecule type" value="Genomic_DNA"/>
</dbReference>
<protein>
    <submittedName>
        <fullName evidence="5">Cytochrome P450</fullName>
    </submittedName>
</protein>
<evidence type="ECO:0000256" key="3">
    <source>
        <dbReference type="ARBA" id="ARBA00023033"/>
    </source>
</evidence>
<keyword evidence="2 4" id="KW-0349">Heme</keyword>
<dbReference type="PRINTS" id="PR00359">
    <property type="entry name" value="BP450"/>
</dbReference>
<dbReference type="PANTHER" id="PTHR46696">
    <property type="entry name" value="P450, PUTATIVE (EUROFUNG)-RELATED"/>
    <property type="match status" value="1"/>
</dbReference>
<dbReference type="CDD" id="cd11029">
    <property type="entry name" value="CYP107-like"/>
    <property type="match status" value="1"/>
</dbReference>
<keyword evidence="3 4" id="KW-0503">Monooxygenase</keyword>
<dbReference type="PROSITE" id="PS00086">
    <property type="entry name" value="CYTOCHROME_P450"/>
    <property type="match status" value="1"/>
</dbReference>
<dbReference type="InterPro" id="IPR002397">
    <property type="entry name" value="Cyt_P450_B"/>
</dbReference>
<evidence type="ECO:0000256" key="1">
    <source>
        <dbReference type="ARBA" id="ARBA00010617"/>
    </source>
</evidence>
<name>A0ABV6LI50_9BACI</name>
<dbReference type="PANTHER" id="PTHR46696:SF1">
    <property type="entry name" value="CYTOCHROME P450 YJIB-RELATED"/>
    <property type="match status" value="1"/>
</dbReference>
<dbReference type="PRINTS" id="PR00385">
    <property type="entry name" value="P450"/>
</dbReference>
<dbReference type="InterPro" id="IPR001128">
    <property type="entry name" value="Cyt_P450"/>
</dbReference>
<reference evidence="5 6" key="1">
    <citation type="submission" date="2024-09" db="EMBL/GenBank/DDBJ databases">
        <authorList>
            <person name="Sun Q."/>
            <person name="Mori K."/>
        </authorList>
    </citation>
    <scope>NUCLEOTIDE SEQUENCE [LARGE SCALE GENOMIC DNA]</scope>
    <source>
        <strain evidence="5 6">NCAIM B.02529</strain>
    </source>
</reference>
<evidence type="ECO:0000256" key="2">
    <source>
        <dbReference type="ARBA" id="ARBA00022617"/>
    </source>
</evidence>
<dbReference type="Pfam" id="PF00067">
    <property type="entry name" value="p450"/>
    <property type="match status" value="1"/>
</dbReference>
<dbReference type="InterPro" id="IPR017972">
    <property type="entry name" value="Cyt_P450_CS"/>
</dbReference>
<dbReference type="Proteomes" id="UP001589836">
    <property type="component" value="Unassembled WGS sequence"/>
</dbReference>
<keyword evidence="4" id="KW-0560">Oxidoreductase</keyword>
<dbReference type="InterPro" id="IPR036396">
    <property type="entry name" value="Cyt_P450_sf"/>
</dbReference>
<proteinExistence type="inferred from homology"/>
<sequence length="400" mass="46236">MEPIETVYHSNFKRGAYSFYQSIRHQDPIFPMSKQYNHTSWLITRYDDVKELLKSQSFIKDQSKLFSPAEREKNPNDMEINIFQHMMLDVDPPDHTRLRRLVQPFFNPKSIRAMEPRIQTVADTLIEEMRHKDGPLDLIDDFAFPLPIIVISELLGVPAEDRNSFRQWSNTIVAAADEFEESFIEDVQAFSTYLTKLFEERRNNPQDDLISKLLQAEEEGEKLHTQELYSMVVLLIIAGHETTVNLIANTMYALFQHPDQLKQLKEDHSFIESAIEEGLRFYSPVDFSTARWAGEDMSFRGKEIKRGDFVVASLSSANRDEAKFEAADTFDITRKDNQHLAFGLGIHFCLGAPLARLEGKIALQTLFTAFPYIHLAPSAQPKWKEIFLLRGLEKLEVELT</sequence>
<keyword evidence="6" id="KW-1185">Reference proteome</keyword>